<feature type="domain" description="Excalibur calcium-binding" evidence="2">
    <location>
        <begin position="189"/>
        <end position="225"/>
    </location>
</feature>
<proteinExistence type="predicted"/>
<accession>A0A5N5E1H1</accession>
<dbReference type="AlphaFoldDB" id="A0A5N5E1H1"/>
<protein>
    <recommendedName>
        <fullName evidence="2">Excalibur calcium-binding domain-containing protein</fullName>
    </recommendedName>
</protein>
<dbReference type="EMBL" id="MRBO01000486">
    <property type="protein sequence ID" value="KAB2583946.1"/>
    <property type="molecule type" value="Genomic_DNA"/>
</dbReference>
<feature type="region of interest" description="Disordered" evidence="1">
    <location>
        <begin position="29"/>
        <end position="65"/>
    </location>
</feature>
<dbReference type="Pfam" id="PF05901">
    <property type="entry name" value="Excalibur"/>
    <property type="match status" value="1"/>
</dbReference>
<evidence type="ECO:0000313" key="3">
    <source>
        <dbReference type="EMBL" id="KAB2583946.1"/>
    </source>
</evidence>
<feature type="region of interest" description="Disordered" evidence="1">
    <location>
        <begin position="88"/>
        <end position="132"/>
    </location>
</feature>
<dbReference type="Proteomes" id="UP000325576">
    <property type="component" value="Unassembled WGS sequence"/>
</dbReference>
<dbReference type="SMART" id="SM00894">
    <property type="entry name" value="Excalibur"/>
    <property type="match status" value="1"/>
</dbReference>
<evidence type="ECO:0000313" key="4">
    <source>
        <dbReference type="Proteomes" id="UP000325576"/>
    </source>
</evidence>
<name>A0A5N5E1H1_RHOER</name>
<reference evidence="3 4" key="1">
    <citation type="journal article" date="2017" name="Poromechanics V (2013)">
        <title>Genomic Characterization of the Arsenic-Tolerant Actinobacterium, &lt;i&gt;Rhodococcus erythropolis&lt;/i&gt; S43.</title>
        <authorList>
            <person name="Retamal-Morales G."/>
            <person name="Mehnert M."/>
            <person name="Schwabe R."/>
            <person name="Tischler D."/>
            <person name="Schloemann M."/>
            <person name="Levican G.J."/>
        </authorList>
    </citation>
    <scope>NUCLEOTIDE SEQUENCE [LARGE SCALE GENOMIC DNA]</scope>
    <source>
        <strain evidence="3 4">S43</strain>
    </source>
</reference>
<evidence type="ECO:0000256" key="1">
    <source>
        <dbReference type="SAM" id="MobiDB-lite"/>
    </source>
</evidence>
<dbReference type="InterPro" id="IPR008613">
    <property type="entry name" value="Excalibur_Ca-bd_domain"/>
</dbReference>
<dbReference type="InterPro" id="IPR018929">
    <property type="entry name" value="DUF2510"/>
</dbReference>
<feature type="region of interest" description="Disordered" evidence="1">
    <location>
        <begin position="205"/>
        <end position="226"/>
    </location>
</feature>
<organism evidence="3 4">
    <name type="scientific">Rhodococcus erythropolis</name>
    <name type="common">Arthrobacter picolinophilus</name>
    <dbReference type="NCBI Taxonomy" id="1833"/>
    <lineage>
        <taxon>Bacteria</taxon>
        <taxon>Bacillati</taxon>
        <taxon>Actinomycetota</taxon>
        <taxon>Actinomycetes</taxon>
        <taxon>Mycobacteriales</taxon>
        <taxon>Nocardiaceae</taxon>
        <taxon>Rhodococcus</taxon>
        <taxon>Rhodococcus erythropolis group</taxon>
    </lineage>
</organism>
<dbReference type="Pfam" id="PF10708">
    <property type="entry name" value="DUF2510"/>
    <property type="match status" value="1"/>
</dbReference>
<evidence type="ECO:0000259" key="2">
    <source>
        <dbReference type="SMART" id="SM00894"/>
    </source>
</evidence>
<sequence>MNPSAGWNPDPFDPTIDRYWDGQQWTAQTRPKGVDAPTQAFGTPTQVFGAPGSPVPDANAEEGKTRRKWPWIAGAAVVGLVAIAAATGAGKSEESTTPAVTSSTTAAATTTKSTVPSTTKTTTSSLLPTTTTIVPPPTTTTVAIVPLVPQVPVTTTTPYVPPAPAYTPPKTTEPAYVPPPAKVPDAGVYYANCSAVRAAGAAPIYRGDPGYSSKLDRDGDGVACET</sequence>
<gene>
    <name evidence="3" type="ORF">BS297_18080</name>
</gene>
<comment type="caution">
    <text evidence="3">The sequence shown here is derived from an EMBL/GenBank/DDBJ whole genome shotgun (WGS) entry which is preliminary data.</text>
</comment>